<proteinExistence type="predicted"/>
<dbReference type="Pfam" id="PF13472">
    <property type="entry name" value="Lipase_GDSL_2"/>
    <property type="match status" value="1"/>
</dbReference>
<dbReference type="InterPro" id="IPR003140">
    <property type="entry name" value="PLipase/COase/thioEstase"/>
</dbReference>
<dbReference type="Gene3D" id="3.40.50.1110">
    <property type="entry name" value="SGNH hydrolase"/>
    <property type="match status" value="1"/>
</dbReference>
<dbReference type="InterPro" id="IPR029058">
    <property type="entry name" value="AB_hydrolase_fold"/>
</dbReference>
<dbReference type="PANTHER" id="PTHR43037">
    <property type="entry name" value="UNNAMED PRODUCT-RELATED"/>
    <property type="match status" value="1"/>
</dbReference>
<keyword evidence="2" id="KW-0378">Hydrolase</keyword>
<evidence type="ECO:0000313" key="7">
    <source>
        <dbReference type="Proteomes" id="UP000319865"/>
    </source>
</evidence>
<dbReference type="InterPro" id="IPR013830">
    <property type="entry name" value="SGNH_hydro"/>
</dbReference>
<dbReference type="RefSeq" id="WP_142025383.1">
    <property type="nucleotide sequence ID" value="NZ_VFQE01000001.1"/>
</dbReference>
<keyword evidence="7" id="KW-1185">Reference proteome</keyword>
<feature type="domain" description="SGNH hydrolase-type esterase" evidence="5">
    <location>
        <begin position="11"/>
        <end position="199"/>
    </location>
</feature>
<dbReference type="Proteomes" id="UP000319865">
    <property type="component" value="Unassembled WGS sequence"/>
</dbReference>
<evidence type="ECO:0000256" key="1">
    <source>
        <dbReference type="ARBA" id="ARBA00022729"/>
    </source>
</evidence>
<evidence type="ECO:0000256" key="3">
    <source>
        <dbReference type="SAM" id="MobiDB-lite"/>
    </source>
</evidence>
<protein>
    <submittedName>
        <fullName evidence="6">Putative esterase</fullName>
    </submittedName>
</protein>
<feature type="compositionally biased region" description="Basic and acidic residues" evidence="3">
    <location>
        <begin position="304"/>
        <end position="313"/>
    </location>
</feature>
<dbReference type="InterPro" id="IPR036514">
    <property type="entry name" value="SGNH_hydro_sf"/>
</dbReference>
<feature type="compositionally biased region" description="Polar residues" evidence="3">
    <location>
        <begin position="213"/>
        <end position="222"/>
    </location>
</feature>
<reference evidence="6 7" key="1">
    <citation type="submission" date="2019-06" db="EMBL/GenBank/DDBJ databases">
        <title>Sequencing the genomes of 1000 actinobacteria strains.</title>
        <authorList>
            <person name="Klenk H.-P."/>
        </authorList>
    </citation>
    <scope>NUCLEOTIDE SEQUENCE [LARGE SCALE GENOMIC DNA]</scope>
    <source>
        <strain evidence="6 7">DSM 46837</strain>
    </source>
</reference>
<dbReference type="PANTHER" id="PTHR43037:SF5">
    <property type="entry name" value="FERULOYL ESTERASE"/>
    <property type="match status" value="1"/>
</dbReference>
<feature type="domain" description="Phospholipase/carboxylesterase/thioesterase" evidence="4">
    <location>
        <begin position="391"/>
        <end position="471"/>
    </location>
</feature>
<dbReference type="InterPro" id="IPR050955">
    <property type="entry name" value="Plant_Biomass_Hydrol_Est"/>
</dbReference>
<organism evidence="6 7">
    <name type="scientific">Blastococcus colisei</name>
    <dbReference type="NCBI Taxonomy" id="1564162"/>
    <lineage>
        <taxon>Bacteria</taxon>
        <taxon>Bacillati</taxon>
        <taxon>Actinomycetota</taxon>
        <taxon>Actinomycetes</taxon>
        <taxon>Geodermatophilales</taxon>
        <taxon>Geodermatophilaceae</taxon>
        <taxon>Blastococcus</taxon>
    </lineage>
</organism>
<sequence length="516" mass="52863">MAEPGVPAYVALGDSISIDDYAGGPGRGAASLLFTNRDEDFPEWRGHDLRTVTPGTTSSLSATDGATTRTLLQAQLPRLRALGERPTLVTLTIGGNDLLGAYGDTGAARAAVIGGVRAAVDTALAELRDVCAPAARIVVGTVYDPSDGTGDAARLGLPSWPDAVPVIAELNDTLRAVAGPHGAVVAEIAAVFSGHGLRAGDPTGATRDRRSGTCGSATSSSRMPGAPAVSVPPSGRPSATAEGDRATVPRARSTWTRRRVLAVGGRLALGALLAGCTARDQEEPMSGDRSAQLTARPPENAPEPPREPVEPGDHPLGLVADRDPVLHVPPGFDPAAAAPLVVSLHGAGGSAAGGLALLSALADEHGLLVLAPASRGSTWDAIRGRYGADRALVDQALETVFTTVRVDPERIAVAGFSDGASYALGLGLANGVLFRRIVAFSPGFVPSASRQGRPDVYVSHGDADDVLPVGRTSRRIVPALEEDGYDVIYREFAGGHTVPPGIAREAVEWLDRGGAG</sequence>
<dbReference type="GO" id="GO:0016787">
    <property type="term" value="F:hydrolase activity"/>
    <property type="evidence" value="ECO:0007669"/>
    <property type="project" value="UniProtKB-KW"/>
</dbReference>
<accession>A0A543PFE1</accession>
<keyword evidence="1" id="KW-0732">Signal</keyword>
<name>A0A543PFE1_9ACTN</name>
<dbReference type="EMBL" id="VFQE01000001">
    <property type="protein sequence ID" value="TQN42792.1"/>
    <property type="molecule type" value="Genomic_DNA"/>
</dbReference>
<evidence type="ECO:0000313" key="6">
    <source>
        <dbReference type="EMBL" id="TQN42792.1"/>
    </source>
</evidence>
<evidence type="ECO:0000256" key="2">
    <source>
        <dbReference type="ARBA" id="ARBA00022801"/>
    </source>
</evidence>
<feature type="region of interest" description="Disordered" evidence="3">
    <location>
        <begin position="279"/>
        <end position="316"/>
    </location>
</feature>
<evidence type="ECO:0000259" key="4">
    <source>
        <dbReference type="Pfam" id="PF02230"/>
    </source>
</evidence>
<dbReference type="Pfam" id="PF02230">
    <property type="entry name" value="Abhydrolase_2"/>
    <property type="match status" value="1"/>
</dbReference>
<dbReference type="SUPFAM" id="SSF53474">
    <property type="entry name" value="alpha/beta-Hydrolases"/>
    <property type="match status" value="1"/>
</dbReference>
<dbReference type="OrthoDB" id="9765647at2"/>
<dbReference type="AlphaFoldDB" id="A0A543PFE1"/>
<evidence type="ECO:0000259" key="5">
    <source>
        <dbReference type="Pfam" id="PF13472"/>
    </source>
</evidence>
<dbReference type="SUPFAM" id="SSF52266">
    <property type="entry name" value="SGNH hydrolase"/>
    <property type="match status" value="1"/>
</dbReference>
<feature type="region of interest" description="Disordered" evidence="3">
    <location>
        <begin position="197"/>
        <end position="249"/>
    </location>
</feature>
<gene>
    <name evidence="6" type="ORF">FHU33_2200</name>
</gene>
<dbReference type="Gene3D" id="3.40.50.1820">
    <property type="entry name" value="alpha/beta hydrolase"/>
    <property type="match status" value="1"/>
</dbReference>
<comment type="caution">
    <text evidence="6">The sequence shown here is derived from an EMBL/GenBank/DDBJ whole genome shotgun (WGS) entry which is preliminary data.</text>
</comment>